<evidence type="ECO:0000313" key="1">
    <source>
        <dbReference type="EMBL" id="KAI8426601.1"/>
    </source>
</evidence>
<evidence type="ECO:0000313" key="2">
    <source>
        <dbReference type="Proteomes" id="UP001064048"/>
    </source>
</evidence>
<gene>
    <name evidence="1" type="ORF">MSG28_005384</name>
</gene>
<keyword evidence="2" id="KW-1185">Reference proteome</keyword>
<organism evidence="1 2">
    <name type="scientific">Choristoneura fumiferana</name>
    <name type="common">Spruce budworm moth</name>
    <name type="synonym">Archips fumiferana</name>
    <dbReference type="NCBI Taxonomy" id="7141"/>
    <lineage>
        <taxon>Eukaryota</taxon>
        <taxon>Metazoa</taxon>
        <taxon>Ecdysozoa</taxon>
        <taxon>Arthropoda</taxon>
        <taxon>Hexapoda</taxon>
        <taxon>Insecta</taxon>
        <taxon>Pterygota</taxon>
        <taxon>Neoptera</taxon>
        <taxon>Endopterygota</taxon>
        <taxon>Lepidoptera</taxon>
        <taxon>Glossata</taxon>
        <taxon>Ditrysia</taxon>
        <taxon>Tortricoidea</taxon>
        <taxon>Tortricidae</taxon>
        <taxon>Tortricinae</taxon>
        <taxon>Choristoneura</taxon>
    </lineage>
</organism>
<accession>A0ACC0JRG8</accession>
<dbReference type="EMBL" id="CM046108">
    <property type="protein sequence ID" value="KAI8426601.1"/>
    <property type="molecule type" value="Genomic_DNA"/>
</dbReference>
<proteinExistence type="predicted"/>
<reference evidence="1 2" key="1">
    <citation type="journal article" date="2022" name="Genome Biol. Evol.">
        <title>The Spruce Budworm Genome: Reconstructing the Evolutionary History of Antifreeze Proteins.</title>
        <authorList>
            <person name="Beliveau C."/>
            <person name="Gagne P."/>
            <person name="Picq S."/>
            <person name="Vernygora O."/>
            <person name="Keeling C.I."/>
            <person name="Pinkney K."/>
            <person name="Doucet D."/>
            <person name="Wen F."/>
            <person name="Johnston J.S."/>
            <person name="Maaroufi H."/>
            <person name="Boyle B."/>
            <person name="Laroche J."/>
            <person name="Dewar K."/>
            <person name="Juretic N."/>
            <person name="Blackburn G."/>
            <person name="Nisole A."/>
            <person name="Brunet B."/>
            <person name="Brandao M."/>
            <person name="Lumley L."/>
            <person name="Duan J."/>
            <person name="Quan G."/>
            <person name="Lucarotti C.J."/>
            <person name="Roe A.D."/>
            <person name="Sperling F.A.H."/>
            <person name="Levesque R.C."/>
            <person name="Cusson M."/>
        </authorList>
    </citation>
    <scope>NUCLEOTIDE SEQUENCE [LARGE SCALE GENOMIC DNA]</scope>
    <source>
        <strain evidence="1">Glfc:IPQL:Cfum</strain>
    </source>
</reference>
<comment type="caution">
    <text evidence="1">The sequence shown here is derived from an EMBL/GenBank/DDBJ whole genome shotgun (WGS) entry which is preliminary data.</text>
</comment>
<dbReference type="Proteomes" id="UP001064048">
    <property type="component" value="Chromosome 8"/>
</dbReference>
<sequence length="703" mass="79629">MATVKGIHKLEVKSERFDLVLRDDRKSKNLELRFQKPILTIDAFDDDDYTQKTDAAILHPFPRMRVSVQPSAQPCAACEQCADKPQLLRPRRDLALNSVHLSEETWRRSSCKAWKEKPIYIPLLGTGLLSEQEGLGHSSHAGPVRIGNFIRTIELLHRYVLFHNPPVGESKTSKQIPYRDHIKTYNRDNKTQKCIRCDSLKPSNGQNETMKQKSDLWDAKKGSISNDKQNPPAASMNQKCKVCGEPAAGFHFGAFTCEGCKVNVILDHVIAYQCFFLFDWMANEQVGLLMNARRLYGDARALGRYSALDDYAATRCQRRNEKFPIHCAVNKFTLYKVTGNLRNDAWRLSSPYQHMPPLKASFFGRSYNNLGSITECKNNGECVINKKNRTACKACRLRKCLVVGMSKSGSRYGRRSNWFKIHCLLQEQQQAAQSRSPPRMPQSPHHLPPPFPPHLFPSLTRHRTKEEMALLGLDEYKPPCSGSPDSHRSGSSPKLDDKNRLSQRPPERPLTPPRDSFIPMPLANMSLPHFPHSPFLTPPPFSPFAANHHLLFPPGFHPLYSRHLLDHAALRQAAENNNDVRIDDHNADSSKRFFLDEILKQQRSVQPPPQEEVIPEAEFVPTPPAERRTSESPLQENPMDLSVKSDGRSSSARRRSDDSEMIAHDNDDNGSGSGARSASEDEDVPFPEINRIKLHPLDLTTKV</sequence>
<protein>
    <submittedName>
        <fullName evidence="1">Uncharacterized protein</fullName>
    </submittedName>
</protein>
<name>A0ACC0JRG8_CHOFU</name>